<dbReference type="SUPFAM" id="SSF47699">
    <property type="entry name" value="Bifunctional inhibitor/lipid-transfer protein/seed storage 2S albumin"/>
    <property type="match status" value="1"/>
</dbReference>
<accession>A0AAP0DV05</accession>
<keyword evidence="7" id="KW-1185">Reference proteome</keyword>
<feature type="chain" id="PRO_5042968989" description="Bifunctional inhibitor/plant lipid transfer protein/seed storage helical domain-containing protein" evidence="4">
    <location>
        <begin position="23"/>
        <end position="121"/>
    </location>
</feature>
<proteinExistence type="inferred from homology"/>
<reference evidence="6 7" key="1">
    <citation type="submission" date="2024-04" db="EMBL/GenBank/DDBJ databases">
        <title>The reference genome of an endangered Asteraceae, Deinandra increscens subsp. villosa, native to the Central Coast of California.</title>
        <authorList>
            <person name="Guilliams M."/>
            <person name="Hasenstab-Lehman K."/>
            <person name="Meyer R."/>
            <person name="Mcevoy S."/>
        </authorList>
    </citation>
    <scope>NUCLEOTIDE SEQUENCE [LARGE SCALE GENOMIC DNA]</scope>
    <source>
        <tissue evidence="6">Leaf</tissue>
    </source>
</reference>
<dbReference type="Proteomes" id="UP001408789">
    <property type="component" value="Unassembled WGS sequence"/>
</dbReference>
<dbReference type="SMART" id="SM00499">
    <property type="entry name" value="AAI"/>
    <property type="match status" value="1"/>
</dbReference>
<evidence type="ECO:0000256" key="1">
    <source>
        <dbReference type="ARBA" id="ARBA00008262"/>
    </source>
</evidence>
<dbReference type="InterPro" id="IPR036312">
    <property type="entry name" value="Bifun_inhib/LTP/seed_sf"/>
</dbReference>
<feature type="domain" description="Bifunctional inhibitor/plant lipid transfer protein/seed storage helical" evidence="5">
    <location>
        <begin position="28"/>
        <end position="119"/>
    </location>
</feature>
<evidence type="ECO:0000256" key="4">
    <source>
        <dbReference type="SAM" id="SignalP"/>
    </source>
</evidence>
<evidence type="ECO:0000313" key="6">
    <source>
        <dbReference type="EMBL" id="KAK9077694.1"/>
    </source>
</evidence>
<comment type="caution">
    <text evidence="6">The sequence shown here is derived from an EMBL/GenBank/DDBJ whole genome shotgun (WGS) entry which is preliminary data.</text>
</comment>
<dbReference type="PANTHER" id="PTHR35496:SF4">
    <property type="entry name" value="2S SULFUR-RICH SEED STORAGE PROTEIN 2-LIKE"/>
    <property type="match status" value="1"/>
</dbReference>
<organism evidence="6 7">
    <name type="scientific">Deinandra increscens subsp. villosa</name>
    <dbReference type="NCBI Taxonomy" id="3103831"/>
    <lineage>
        <taxon>Eukaryota</taxon>
        <taxon>Viridiplantae</taxon>
        <taxon>Streptophyta</taxon>
        <taxon>Embryophyta</taxon>
        <taxon>Tracheophyta</taxon>
        <taxon>Spermatophyta</taxon>
        <taxon>Magnoliopsida</taxon>
        <taxon>eudicotyledons</taxon>
        <taxon>Gunneridae</taxon>
        <taxon>Pentapetalae</taxon>
        <taxon>asterids</taxon>
        <taxon>campanulids</taxon>
        <taxon>Asterales</taxon>
        <taxon>Asteraceae</taxon>
        <taxon>Asteroideae</taxon>
        <taxon>Heliantheae alliance</taxon>
        <taxon>Madieae</taxon>
        <taxon>Madiinae</taxon>
        <taxon>Deinandra</taxon>
    </lineage>
</organism>
<protein>
    <recommendedName>
        <fullName evidence="5">Bifunctional inhibitor/plant lipid transfer protein/seed storage helical domain-containing protein</fullName>
    </recommendedName>
</protein>
<dbReference type="InterPro" id="IPR000617">
    <property type="entry name" value="Napin/2SS/CON"/>
</dbReference>
<dbReference type="Pfam" id="PF00234">
    <property type="entry name" value="Tryp_alpha_amyl"/>
    <property type="match status" value="1"/>
</dbReference>
<gene>
    <name evidence="6" type="ORF">SSX86_006031</name>
</gene>
<evidence type="ECO:0000256" key="3">
    <source>
        <dbReference type="ARBA" id="ARBA00023129"/>
    </source>
</evidence>
<keyword evidence="2" id="KW-0758">Storage protein</keyword>
<dbReference type="PANTHER" id="PTHR35496">
    <property type="entry name" value="2S SEED STORAGE PROTEIN 1-RELATED"/>
    <property type="match status" value="1"/>
</dbReference>
<sequence length="121" mass="13627">MATTKAIIAILLAAIICTFLEASGDVNCTDQIKQQSQQFCHMWLSRFEPSTTVLKQQDSLLQRCCQQLGKLDQKCRCTDIREFVKVQQLGHGWDAPRMKRLLKEAPSLPKTCSLGTGICRL</sequence>
<dbReference type="InterPro" id="IPR016140">
    <property type="entry name" value="Bifunc_inhib/LTP/seed_store"/>
</dbReference>
<evidence type="ECO:0000259" key="5">
    <source>
        <dbReference type="SMART" id="SM00499"/>
    </source>
</evidence>
<dbReference type="EMBL" id="JBCNJP010000007">
    <property type="protein sequence ID" value="KAK9077694.1"/>
    <property type="molecule type" value="Genomic_DNA"/>
</dbReference>
<name>A0AAP0DV05_9ASTR</name>
<evidence type="ECO:0000256" key="2">
    <source>
        <dbReference type="ARBA" id="ARBA00022761"/>
    </source>
</evidence>
<evidence type="ECO:0000313" key="7">
    <source>
        <dbReference type="Proteomes" id="UP001408789"/>
    </source>
</evidence>
<keyword evidence="4" id="KW-0732">Signal</keyword>
<dbReference type="Gene3D" id="1.10.110.10">
    <property type="entry name" value="Plant lipid-transfer and hydrophobic proteins"/>
    <property type="match status" value="1"/>
</dbReference>
<comment type="similarity">
    <text evidence="1">Belongs to the 2S seed storage albumins family.</text>
</comment>
<keyword evidence="3" id="KW-0708">Seed storage protein</keyword>
<dbReference type="AlphaFoldDB" id="A0AAP0DV05"/>
<feature type="signal peptide" evidence="4">
    <location>
        <begin position="1"/>
        <end position="22"/>
    </location>
</feature>
<dbReference type="GO" id="GO:0045735">
    <property type="term" value="F:nutrient reservoir activity"/>
    <property type="evidence" value="ECO:0007669"/>
    <property type="project" value="UniProtKB-KW"/>
</dbReference>